<geneLocation type="plasmid" evidence="1">
    <name>pPs0158</name>
</geneLocation>
<geneLocation type="plasmid" evidence="2">
    <name>pPs1029</name>
</geneLocation>
<dbReference type="AlphaFoldDB" id="A0A1S6YB27"/>
<reference evidence="1" key="1">
    <citation type="submission" date="2016-12" db="EMBL/GenBank/DDBJ databases">
        <title>Complete sequence and comparative genomic analysis of eight native Pseudomonas syringae plasmids belonging to the pPT23A family.</title>
        <authorList>
            <person name="Gutierrez-Barranquero J.A."/>
        </authorList>
    </citation>
    <scope>NUCLEOTIDE SEQUENCE</scope>
    <source>
        <strain evidence="1">UMAF0158</strain>
        <strain evidence="2">UMAF1029</strain>
        <plasmid evidence="1">pPs0158</plasmid>
        <plasmid evidence="2">pPs1029</plasmid>
    </source>
</reference>
<dbReference type="EMBL" id="KY362370">
    <property type="protein sequence ID" value="AQX42043.1"/>
    <property type="molecule type" value="Genomic_DNA"/>
</dbReference>
<organism evidence="1">
    <name type="scientific">Pseudomonas syringae pv. syringae</name>
    <dbReference type="NCBI Taxonomy" id="321"/>
    <lineage>
        <taxon>Bacteria</taxon>
        <taxon>Pseudomonadati</taxon>
        <taxon>Pseudomonadota</taxon>
        <taxon>Gammaproteobacteria</taxon>
        <taxon>Pseudomonadales</taxon>
        <taxon>Pseudomonadaceae</taxon>
        <taxon>Pseudomonas</taxon>
        <taxon>Pseudomonas syringae</taxon>
    </lineage>
</organism>
<sequence>MNQHELIATARYLGLKEHEVSVSTCQRNGPENARRATLRRYDEALRSSASLDDRAIACRTGCSYCCYIRVVASPVEIFGLIDYLKATLDLSSYRAFQQRVHAAADIVRPLSTEEHLRTNVACPALQDSKCIAYAARPLRCRGHHSWDAQICINEYENPEVVLGPVSHLPGRELVSSAHIDGFEIALTQNGYDAGAYELISALREAIVDSECKNRFNRRERAFLLATRDRVSPLVE</sequence>
<name>A0A1S6YB27_PSESY</name>
<protein>
    <recommendedName>
        <fullName evidence="3">YkgJ family cysteine cluster protein</fullName>
    </recommendedName>
</protein>
<accession>A0A1S6YB27</accession>
<proteinExistence type="predicted"/>
<dbReference type="InterPro" id="IPR005358">
    <property type="entry name" value="Puta_zinc/iron-chelating_dom"/>
</dbReference>
<evidence type="ECO:0008006" key="3">
    <source>
        <dbReference type="Google" id="ProtNLM"/>
    </source>
</evidence>
<evidence type="ECO:0000313" key="1">
    <source>
        <dbReference type="EMBL" id="AQX42043.1"/>
    </source>
</evidence>
<dbReference type="Pfam" id="PF03692">
    <property type="entry name" value="CxxCxxCC"/>
    <property type="match status" value="1"/>
</dbReference>
<evidence type="ECO:0000313" key="2">
    <source>
        <dbReference type="EMBL" id="AQX42108.1"/>
    </source>
</evidence>
<keyword evidence="1" id="KW-0614">Plasmid</keyword>
<dbReference type="EMBL" id="KY362371">
    <property type="protein sequence ID" value="AQX42108.1"/>
    <property type="molecule type" value="Genomic_DNA"/>
</dbReference>